<name>A0A9X6ND04_HYPEX</name>
<sequence>MPSVKLLGFIYCRKKEISQDPEKTRRSKIIQHHNSNSSSGILRASLILTGITIKSLRRFSKTLTVLYAGKEVKKFQITWGSDQQKAFQSIEGAAQHVFRAWLLPR</sequence>
<protein>
    <submittedName>
        <fullName evidence="1">Uncharacterized protein</fullName>
    </submittedName>
</protein>
<accession>A0A9X6ND04</accession>
<dbReference type="Proteomes" id="UP000192578">
    <property type="component" value="Unassembled WGS sequence"/>
</dbReference>
<dbReference type="AlphaFoldDB" id="A0A9X6ND04"/>
<evidence type="ECO:0000313" key="1">
    <source>
        <dbReference type="EMBL" id="OWA51885.1"/>
    </source>
</evidence>
<gene>
    <name evidence="1" type="ORF">BV898_16346</name>
</gene>
<dbReference type="OrthoDB" id="420169at2759"/>
<organism evidence="1 2">
    <name type="scientific">Hypsibius exemplaris</name>
    <name type="common">Freshwater tardigrade</name>
    <dbReference type="NCBI Taxonomy" id="2072580"/>
    <lineage>
        <taxon>Eukaryota</taxon>
        <taxon>Metazoa</taxon>
        <taxon>Ecdysozoa</taxon>
        <taxon>Tardigrada</taxon>
        <taxon>Eutardigrada</taxon>
        <taxon>Parachela</taxon>
        <taxon>Hypsibioidea</taxon>
        <taxon>Hypsibiidae</taxon>
        <taxon>Hypsibius</taxon>
    </lineage>
</organism>
<comment type="caution">
    <text evidence="1">The sequence shown here is derived from an EMBL/GenBank/DDBJ whole genome shotgun (WGS) entry which is preliminary data.</text>
</comment>
<proteinExistence type="predicted"/>
<reference evidence="2" key="1">
    <citation type="submission" date="2017-01" db="EMBL/GenBank/DDBJ databases">
        <title>Comparative genomics of anhydrobiosis in the tardigrade Hypsibius dujardini.</title>
        <authorList>
            <person name="Yoshida Y."/>
            <person name="Koutsovoulos G."/>
            <person name="Laetsch D."/>
            <person name="Stevens L."/>
            <person name="Kumar S."/>
            <person name="Horikawa D."/>
            <person name="Ishino K."/>
            <person name="Komine S."/>
            <person name="Tomita M."/>
            <person name="Blaxter M."/>
            <person name="Arakawa K."/>
        </authorList>
    </citation>
    <scope>NUCLEOTIDE SEQUENCE [LARGE SCALE GENOMIC DNA]</scope>
    <source>
        <strain evidence="2">Z151</strain>
    </source>
</reference>
<dbReference type="EMBL" id="MTYJ01000242">
    <property type="protein sequence ID" value="OWA51885.1"/>
    <property type="molecule type" value="Genomic_DNA"/>
</dbReference>
<evidence type="ECO:0000313" key="2">
    <source>
        <dbReference type="Proteomes" id="UP000192578"/>
    </source>
</evidence>
<keyword evidence="2" id="KW-1185">Reference proteome</keyword>